<reference evidence="2" key="3">
    <citation type="submission" date="2015-10" db="EMBL/GenBank/DDBJ databases">
        <authorList>
            <consortium name="FlyBase"/>
        </authorList>
    </citation>
    <scope>NUCLEOTIDE SEQUENCE</scope>
    <source>
        <strain evidence="2">TSC#14024-0371.13</strain>
    </source>
</reference>
<dbReference type="EMBL" id="CH902619">
    <property type="protein sequence ID" value="KPU76707.1"/>
    <property type="molecule type" value="Genomic_DNA"/>
</dbReference>
<proteinExistence type="predicted"/>
<feature type="transmembrane region" description="Helical" evidence="1">
    <location>
        <begin position="90"/>
        <end position="113"/>
    </location>
</feature>
<keyword evidence="1" id="KW-0812">Transmembrane</keyword>
<gene>
    <name evidence="2" type="primary">Dana\GF27644</name>
    <name evidence="3" type="synonym">Dana\GF27326</name>
    <name evidence="3" type="ORF">GF27326</name>
    <name evidence="2" type="ORF">GF27644</name>
</gene>
<reference evidence="2" key="2">
    <citation type="journal article" date="2008" name="Bioinformatics">
        <title>Assembly reconciliation.</title>
        <authorList>
            <person name="Zimin A.V."/>
            <person name="Smith D.R."/>
            <person name="Sutton G."/>
            <person name="Yorke J.A."/>
        </authorList>
    </citation>
    <scope>NUCLEOTIDE SEQUENCE</scope>
    <source>
        <strain evidence="2">TSC#14024-0371.13</strain>
    </source>
</reference>
<accession>A0A0P8XLP7</accession>
<name>A0A0P8XLP7_DROAN</name>
<organism evidence="2 4">
    <name type="scientific">Drosophila ananassae</name>
    <name type="common">Fruit fly</name>
    <dbReference type="NCBI Taxonomy" id="7217"/>
    <lineage>
        <taxon>Eukaryota</taxon>
        <taxon>Metazoa</taxon>
        <taxon>Ecdysozoa</taxon>
        <taxon>Arthropoda</taxon>
        <taxon>Hexapoda</taxon>
        <taxon>Insecta</taxon>
        <taxon>Pterygota</taxon>
        <taxon>Neoptera</taxon>
        <taxon>Endopterygota</taxon>
        <taxon>Diptera</taxon>
        <taxon>Brachycera</taxon>
        <taxon>Muscomorpha</taxon>
        <taxon>Ephydroidea</taxon>
        <taxon>Drosophilidae</taxon>
        <taxon>Drosophila</taxon>
        <taxon>Sophophora</taxon>
    </lineage>
</organism>
<keyword evidence="1" id="KW-1133">Transmembrane helix</keyword>
<evidence type="ECO:0000313" key="4">
    <source>
        <dbReference type="Proteomes" id="UP000007801"/>
    </source>
</evidence>
<dbReference type="Proteomes" id="UP000007801">
    <property type="component" value="Unassembled WGS sequence"/>
</dbReference>
<reference evidence="2 4" key="1">
    <citation type="journal article" date="2007" name="Nature">
        <title>Evolution of genes and genomes on the Drosophila phylogeny.</title>
        <authorList>
            <consortium name="Drosophila 12 Genomes Consortium"/>
            <person name="Clark A.G."/>
            <person name="Eisen M.B."/>
            <person name="Smith D.R."/>
            <person name="Bergman C.M."/>
            <person name="Oliver B."/>
            <person name="Markow T.A."/>
            <person name="Kaufman T.C."/>
            <person name="Kellis M."/>
            <person name="Gelbart W."/>
            <person name="Iyer V.N."/>
            <person name="Pollard D.A."/>
            <person name="Sackton T.B."/>
            <person name="Larracuente A.M."/>
            <person name="Singh N.D."/>
            <person name="Abad J.P."/>
            <person name="Abt D.N."/>
            <person name="Adryan B."/>
            <person name="Aguade M."/>
            <person name="Akashi H."/>
            <person name="Anderson W.W."/>
            <person name="Aquadro C.F."/>
            <person name="Ardell D.H."/>
            <person name="Arguello R."/>
            <person name="Artieri C.G."/>
            <person name="Barbash D.A."/>
            <person name="Barker D."/>
            <person name="Barsanti P."/>
            <person name="Batterham P."/>
            <person name="Batzoglou S."/>
            <person name="Begun D."/>
            <person name="Bhutkar A."/>
            <person name="Blanco E."/>
            <person name="Bosak S.A."/>
            <person name="Bradley R.K."/>
            <person name="Brand A.D."/>
            <person name="Brent M.R."/>
            <person name="Brooks A.N."/>
            <person name="Brown R.H."/>
            <person name="Butlin R.K."/>
            <person name="Caggese C."/>
            <person name="Calvi B.R."/>
            <person name="Bernardo de Carvalho A."/>
            <person name="Caspi A."/>
            <person name="Castrezana S."/>
            <person name="Celniker S.E."/>
            <person name="Chang J.L."/>
            <person name="Chapple C."/>
            <person name="Chatterji S."/>
            <person name="Chinwalla A."/>
            <person name="Civetta A."/>
            <person name="Clifton S.W."/>
            <person name="Comeron J.M."/>
            <person name="Costello J.C."/>
            <person name="Coyne J.A."/>
            <person name="Daub J."/>
            <person name="David R.G."/>
            <person name="Delcher A.L."/>
            <person name="Delehaunty K."/>
            <person name="Do C.B."/>
            <person name="Ebling H."/>
            <person name="Edwards K."/>
            <person name="Eickbush T."/>
            <person name="Evans J.D."/>
            <person name="Filipski A."/>
            <person name="Findeiss S."/>
            <person name="Freyhult E."/>
            <person name="Fulton L."/>
            <person name="Fulton R."/>
            <person name="Garcia A.C."/>
            <person name="Gardiner A."/>
            <person name="Garfield D.A."/>
            <person name="Garvin B.E."/>
            <person name="Gibson G."/>
            <person name="Gilbert D."/>
            <person name="Gnerre S."/>
            <person name="Godfrey J."/>
            <person name="Good R."/>
            <person name="Gotea V."/>
            <person name="Gravely B."/>
            <person name="Greenberg A.J."/>
            <person name="Griffiths-Jones S."/>
            <person name="Gross S."/>
            <person name="Guigo R."/>
            <person name="Gustafson E.A."/>
            <person name="Haerty W."/>
            <person name="Hahn M.W."/>
            <person name="Halligan D.L."/>
            <person name="Halpern A.L."/>
            <person name="Halter G.M."/>
            <person name="Han M.V."/>
            <person name="Heger A."/>
            <person name="Hillier L."/>
            <person name="Hinrichs A.S."/>
            <person name="Holmes I."/>
            <person name="Hoskins R.A."/>
            <person name="Hubisz M.J."/>
            <person name="Hultmark D."/>
            <person name="Huntley M.A."/>
            <person name="Jaffe D.B."/>
            <person name="Jagadeeshan S."/>
            <person name="Jeck W.R."/>
            <person name="Johnson J."/>
            <person name="Jones C.D."/>
            <person name="Jordan W.C."/>
            <person name="Karpen G.H."/>
            <person name="Kataoka E."/>
            <person name="Keightley P.D."/>
            <person name="Kheradpour P."/>
            <person name="Kirkness E.F."/>
            <person name="Koerich L.B."/>
            <person name="Kristiansen K."/>
            <person name="Kudrna D."/>
            <person name="Kulathinal R.J."/>
            <person name="Kumar S."/>
            <person name="Kwok R."/>
            <person name="Lander E."/>
            <person name="Langley C.H."/>
            <person name="Lapoint R."/>
            <person name="Lazzaro B.P."/>
            <person name="Lee S.J."/>
            <person name="Levesque L."/>
            <person name="Li R."/>
            <person name="Lin C.F."/>
            <person name="Lin M.F."/>
            <person name="Lindblad-Toh K."/>
            <person name="Llopart A."/>
            <person name="Long M."/>
            <person name="Low L."/>
            <person name="Lozovsky E."/>
            <person name="Lu J."/>
            <person name="Luo M."/>
            <person name="Machado C.A."/>
            <person name="Makalowski W."/>
            <person name="Marzo M."/>
            <person name="Matsuda M."/>
            <person name="Matzkin L."/>
            <person name="McAllister B."/>
            <person name="McBride C.S."/>
            <person name="McKernan B."/>
            <person name="McKernan K."/>
            <person name="Mendez-Lago M."/>
            <person name="Minx P."/>
            <person name="Mollenhauer M.U."/>
            <person name="Montooth K."/>
            <person name="Mount S.M."/>
            <person name="Mu X."/>
            <person name="Myers E."/>
            <person name="Negre B."/>
            <person name="Newfeld S."/>
            <person name="Nielsen R."/>
            <person name="Noor M.A."/>
            <person name="O'Grady P."/>
            <person name="Pachter L."/>
            <person name="Papaceit M."/>
            <person name="Parisi M.J."/>
            <person name="Parisi M."/>
            <person name="Parts L."/>
            <person name="Pedersen J.S."/>
            <person name="Pesole G."/>
            <person name="Phillippy A.M."/>
            <person name="Ponting C.P."/>
            <person name="Pop M."/>
            <person name="Porcelli D."/>
            <person name="Powell J.R."/>
            <person name="Prohaska S."/>
            <person name="Pruitt K."/>
            <person name="Puig M."/>
            <person name="Quesneville H."/>
            <person name="Ram K.R."/>
            <person name="Rand D."/>
            <person name="Rasmussen M.D."/>
            <person name="Reed L.K."/>
            <person name="Reenan R."/>
            <person name="Reily A."/>
            <person name="Remington K.A."/>
            <person name="Rieger T.T."/>
            <person name="Ritchie M.G."/>
            <person name="Robin C."/>
            <person name="Rogers Y.H."/>
            <person name="Rohde C."/>
            <person name="Rozas J."/>
            <person name="Rubenfield M.J."/>
            <person name="Ruiz A."/>
            <person name="Russo S."/>
            <person name="Salzberg S.L."/>
            <person name="Sanchez-Gracia A."/>
            <person name="Saranga D.J."/>
            <person name="Sato H."/>
            <person name="Schaeffer S.W."/>
            <person name="Schatz M.C."/>
            <person name="Schlenke T."/>
            <person name="Schwartz R."/>
            <person name="Segarra C."/>
            <person name="Singh R.S."/>
            <person name="Sirot L."/>
            <person name="Sirota M."/>
            <person name="Sisneros N.B."/>
            <person name="Smith C.D."/>
            <person name="Smith T.F."/>
            <person name="Spieth J."/>
            <person name="Stage D.E."/>
            <person name="Stark A."/>
            <person name="Stephan W."/>
            <person name="Strausberg R.L."/>
            <person name="Strempel S."/>
            <person name="Sturgill D."/>
            <person name="Sutton G."/>
            <person name="Sutton G.G."/>
            <person name="Tao W."/>
            <person name="Teichmann S."/>
            <person name="Tobari Y.N."/>
            <person name="Tomimura Y."/>
            <person name="Tsolas J.M."/>
            <person name="Valente V.L."/>
            <person name="Venter E."/>
            <person name="Venter J.C."/>
            <person name="Vicario S."/>
            <person name="Vieira F.G."/>
            <person name="Vilella A.J."/>
            <person name="Villasante A."/>
            <person name="Walenz B."/>
            <person name="Wang J."/>
            <person name="Wasserman M."/>
            <person name="Watts T."/>
            <person name="Wilson D."/>
            <person name="Wilson R.K."/>
            <person name="Wing R.A."/>
            <person name="Wolfner M.F."/>
            <person name="Wong A."/>
            <person name="Wong G.K."/>
            <person name="Wu C.I."/>
            <person name="Wu G."/>
            <person name="Yamamoto D."/>
            <person name="Yang H.P."/>
            <person name="Yang S.P."/>
            <person name="Yorke J.A."/>
            <person name="Yoshida K."/>
            <person name="Zdobnov E."/>
            <person name="Zhang P."/>
            <person name="Zhang Y."/>
            <person name="Zimin A.V."/>
            <person name="Baldwin J."/>
            <person name="Abdouelleil A."/>
            <person name="Abdulkadir J."/>
            <person name="Abebe A."/>
            <person name="Abera B."/>
            <person name="Abreu J."/>
            <person name="Acer S.C."/>
            <person name="Aftuck L."/>
            <person name="Alexander A."/>
            <person name="An P."/>
            <person name="Anderson E."/>
            <person name="Anderson S."/>
            <person name="Arachi H."/>
            <person name="Azer M."/>
            <person name="Bachantsang P."/>
            <person name="Barry A."/>
            <person name="Bayul T."/>
            <person name="Berlin A."/>
            <person name="Bessette D."/>
            <person name="Bloom T."/>
            <person name="Blye J."/>
            <person name="Boguslavskiy L."/>
            <person name="Bonnet C."/>
            <person name="Boukhgalter B."/>
            <person name="Bourzgui I."/>
            <person name="Brown A."/>
            <person name="Cahill P."/>
            <person name="Channer S."/>
            <person name="Cheshatsang Y."/>
            <person name="Chuda L."/>
            <person name="Citroen M."/>
            <person name="Collymore A."/>
            <person name="Cooke P."/>
            <person name="Costello M."/>
            <person name="D'Aco K."/>
            <person name="Daza R."/>
            <person name="De Haan G."/>
            <person name="DeGray S."/>
            <person name="DeMaso C."/>
            <person name="Dhargay N."/>
            <person name="Dooley K."/>
            <person name="Dooley E."/>
            <person name="Doricent M."/>
            <person name="Dorje P."/>
            <person name="Dorjee K."/>
            <person name="Dupes A."/>
            <person name="Elong R."/>
            <person name="Falk J."/>
            <person name="Farina A."/>
            <person name="Faro S."/>
            <person name="Ferguson D."/>
            <person name="Fisher S."/>
            <person name="Foley C.D."/>
            <person name="Franke A."/>
            <person name="Friedrich D."/>
            <person name="Gadbois L."/>
            <person name="Gearin G."/>
            <person name="Gearin C.R."/>
            <person name="Giannoukos G."/>
            <person name="Goode T."/>
            <person name="Graham J."/>
            <person name="Grandbois E."/>
            <person name="Grewal S."/>
            <person name="Gyaltsen K."/>
            <person name="Hafez N."/>
            <person name="Hagos B."/>
            <person name="Hall J."/>
            <person name="Henson C."/>
            <person name="Hollinger A."/>
            <person name="Honan T."/>
            <person name="Huard M.D."/>
            <person name="Hughes L."/>
            <person name="Hurhula B."/>
            <person name="Husby M.E."/>
            <person name="Kamat A."/>
            <person name="Kanga B."/>
            <person name="Kashin S."/>
            <person name="Khazanovich D."/>
            <person name="Kisner P."/>
            <person name="Lance K."/>
            <person name="Lara M."/>
            <person name="Lee W."/>
            <person name="Lennon N."/>
            <person name="Letendre F."/>
            <person name="LeVine R."/>
            <person name="Lipovsky A."/>
            <person name="Liu X."/>
            <person name="Liu J."/>
            <person name="Liu S."/>
            <person name="Lokyitsang T."/>
            <person name="Lokyitsang Y."/>
            <person name="Lubonja R."/>
            <person name="Lui A."/>
            <person name="MacDonald P."/>
            <person name="Magnisalis V."/>
            <person name="Maru K."/>
            <person name="Matthews C."/>
            <person name="McCusker W."/>
            <person name="McDonough S."/>
            <person name="Mehta T."/>
            <person name="Meldrim J."/>
            <person name="Meneus L."/>
            <person name="Mihai O."/>
            <person name="Mihalev A."/>
            <person name="Mihova T."/>
            <person name="Mittelman R."/>
            <person name="Mlenga V."/>
            <person name="Montmayeur A."/>
            <person name="Mulrain L."/>
            <person name="Navidi A."/>
            <person name="Naylor J."/>
            <person name="Negash T."/>
            <person name="Nguyen T."/>
            <person name="Nguyen N."/>
            <person name="Nicol R."/>
            <person name="Norbu C."/>
            <person name="Norbu N."/>
            <person name="Novod N."/>
            <person name="O'Neill B."/>
            <person name="Osman S."/>
            <person name="Markiewicz E."/>
            <person name="Oyono O.L."/>
            <person name="Patti C."/>
            <person name="Phunkhang P."/>
            <person name="Pierre F."/>
            <person name="Priest M."/>
            <person name="Raghuraman S."/>
            <person name="Rege F."/>
            <person name="Reyes R."/>
            <person name="Rise C."/>
            <person name="Rogov P."/>
            <person name="Ross K."/>
            <person name="Ryan E."/>
            <person name="Settipalli S."/>
            <person name="Shea T."/>
            <person name="Sherpa N."/>
            <person name="Shi L."/>
            <person name="Shih D."/>
            <person name="Sparrow T."/>
            <person name="Spaulding J."/>
            <person name="Stalker J."/>
            <person name="Stange-Thomann N."/>
            <person name="Stavropoulos S."/>
            <person name="Stone C."/>
            <person name="Strader C."/>
            <person name="Tesfaye S."/>
            <person name="Thomson T."/>
            <person name="Thoulutsang Y."/>
            <person name="Thoulutsang D."/>
            <person name="Topham K."/>
            <person name="Topping I."/>
            <person name="Tsamla T."/>
            <person name="Vassiliev H."/>
            <person name="Vo A."/>
            <person name="Wangchuk T."/>
            <person name="Wangdi T."/>
            <person name="Weiand M."/>
            <person name="Wilkinson J."/>
            <person name="Wilson A."/>
            <person name="Yadav S."/>
            <person name="Young G."/>
            <person name="Yu Q."/>
            <person name="Zembek L."/>
            <person name="Zhong D."/>
            <person name="Zimmer A."/>
            <person name="Zwirko Z."/>
            <person name="Jaffe D.B."/>
            <person name="Alvarez P."/>
            <person name="Brockman W."/>
            <person name="Butler J."/>
            <person name="Chin C."/>
            <person name="Gnerre S."/>
            <person name="Grabherr M."/>
            <person name="Kleber M."/>
            <person name="Mauceli E."/>
            <person name="MacCallum I."/>
        </authorList>
    </citation>
    <scope>NUCLEOTIDE SEQUENCE [LARGE SCALE GENOMIC DNA]</scope>
    <source>
        <strain evidence="2">TSC#14024-0371.13</strain>
        <strain evidence="4">Tucson 14024-0371.13</strain>
    </source>
</reference>
<evidence type="ECO:0000313" key="3">
    <source>
        <dbReference type="EMBL" id="KPU76707.1"/>
    </source>
</evidence>
<dbReference type="EMBL" id="CH902619">
    <property type="protein sequence ID" value="KPU75642.1"/>
    <property type="molecule type" value="Genomic_DNA"/>
</dbReference>
<sequence>MLRKKETSSRRFICFNAGYACCCPLLVKDITVGYHRVDCLLIRTLRCGKPSNNSFQLLQPKEVARIVSTSRLQSSKLLEKRSSRCAAKTSAFSCAVFVQEVPVVLLLVVVMGAPVEVLRG</sequence>
<keyword evidence="1" id="KW-0472">Membrane</keyword>
<protein>
    <submittedName>
        <fullName evidence="2">Uncharacterized protein, isoform E</fullName>
    </submittedName>
</protein>
<evidence type="ECO:0000256" key="1">
    <source>
        <dbReference type="SAM" id="Phobius"/>
    </source>
</evidence>
<dbReference type="AlphaFoldDB" id="A0A0P8XLP7"/>
<evidence type="ECO:0000313" key="2">
    <source>
        <dbReference type="EMBL" id="KPU75642.1"/>
    </source>
</evidence>
<keyword evidence="4" id="KW-1185">Reference proteome</keyword>